<dbReference type="EMBL" id="BAAFGK010000004">
    <property type="protein sequence ID" value="GAB0057280.1"/>
    <property type="molecule type" value="Genomic_DNA"/>
</dbReference>
<dbReference type="EC" id="4.98.1.1" evidence="7"/>
<comment type="subcellular location">
    <subcellularLocation>
        <location evidence="7">Cytoplasm</location>
    </subcellularLocation>
</comment>
<comment type="similarity">
    <text evidence="1 7 8">Belongs to the ferrochelatase family.</text>
</comment>
<keyword evidence="3 7" id="KW-0350">Heme biosynthesis</keyword>
<dbReference type="GO" id="GO:0004325">
    <property type="term" value="F:ferrochelatase activity"/>
    <property type="evidence" value="ECO:0007669"/>
    <property type="project" value="UniProtKB-EC"/>
</dbReference>
<evidence type="ECO:0000256" key="8">
    <source>
        <dbReference type="RuleBase" id="RU004185"/>
    </source>
</evidence>
<accession>A0ABQ0C8S3</accession>
<evidence type="ECO:0000256" key="2">
    <source>
        <dbReference type="ARBA" id="ARBA00023004"/>
    </source>
</evidence>
<comment type="catalytic activity">
    <reaction evidence="6">
        <text>Fe-coproporphyrin III + 2 H(+) = coproporphyrin III + Fe(2+)</text>
        <dbReference type="Rhea" id="RHEA:49572"/>
        <dbReference type="ChEBI" id="CHEBI:15378"/>
        <dbReference type="ChEBI" id="CHEBI:29033"/>
        <dbReference type="ChEBI" id="CHEBI:68438"/>
        <dbReference type="ChEBI" id="CHEBI:131725"/>
        <dbReference type="EC" id="4.99.1.9"/>
    </reaction>
    <physiologicalReaction direction="right-to-left" evidence="6">
        <dbReference type="Rhea" id="RHEA:49574"/>
    </physiologicalReaction>
</comment>
<dbReference type="SUPFAM" id="SSF53800">
    <property type="entry name" value="Chelatase"/>
    <property type="match status" value="1"/>
</dbReference>
<keyword evidence="7" id="KW-0479">Metal-binding</keyword>
<sequence length="328" mass="36783">MSTPSIGVLLAQLGTPDAPETQAVRRFLKEFLSDRRVVDLPRWKWLPLLHGVILPARSPRSARLYRKIWRPDGVSPLLHHTRRVTEGLGAQLGAGIRVEFAMRYGSPAIAETLHTMTRAGIQRLLIIPLFPQYASATTASIADAVAMAFAEERLQPALRFAPPFFADDGYIRALADVARARLDPTVPRDWLFSFHGLPQRFIDEGDPYAEQCRITAQRLAEELHLPSERWHVGFQSRFGREVWLTPDTAGLFDALPRQGRRNLAVLCPGFTADCLETLEEIAEGGAEIFHRAGGERFDYVPCLNDTPAWIGALTEIARRELSGWLEKN</sequence>
<dbReference type="PANTHER" id="PTHR11108">
    <property type="entry name" value="FERROCHELATASE"/>
    <property type="match status" value="1"/>
</dbReference>
<keyword evidence="4 7" id="KW-0456">Lyase</keyword>
<dbReference type="HAMAP" id="MF_00323">
    <property type="entry name" value="Ferrochelatase"/>
    <property type="match status" value="1"/>
</dbReference>
<evidence type="ECO:0000256" key="7">
    <source>
        <dbReference type="HAMAP-Rule" id="MF_00323"/>
    </source>
</evidence>
<dbReference type="InterPro" id="IPR033659">
    <property type="entry name" value="Ferrochelatase_N"/>
</dbReference>
<dbReference type="Gene3D" id="3.40.50.1400">
    <property type="match status" value="2"/>
</dbReference>
<evidence type="ECO:0000256" key="6">
    <source>
        <dbReference type="ARBA" id="ARBA00024536"/>
    </source>
</evidence>
<reference evidence="9 10" key="1">
    <citation type="submission" date="2024-05" db="EMBL/GenBank/DDBJ databases">
        <authorList>
            <consortium name="Candidatus Magnetaquicoccaceae bacterium FCR-1 genome sequencing consortium"/>
            <person name="Shimoshige H."/>
            <person name="Shimamura S."/>
            <person name="Taoka A."/>
            <person name="Kobayashi H."/>
            <person name="Maekawa T."/>
        </authorList>
    </citation>
    <scope>NUCLEOTIDE SEQUENCE [LARGE SCALE GENOMIC DNA]</scope>
    <source>
        <strain evidence="9 10">FCR-1</strain>
    </source>
</reference>
<dbReference type="Proteomes" id="UP001628193">
    <property type="component" value="Unassembled WGS sequence"/>
</dbReference>
<evidence type="ECO:0000256" key="4">
    <source>
        <dbReference type="ARBA" id="ARBA00023239"/>
    </source>
</evidence>
<dbReference type="CDD" id="cd03411">
    <property type="entry name" value="Ferrochelatase_N"/>
    <property type="match status" value="1"/>
</dbReference>
<feature type="binding site" evidence="7">
    <location>
        <position position="195"/>
    </location>
    <ligand>
        <name>Fe(2+)</name>
        <dbReference type="ChEBI" id="CHEBI:29033"/>
    </ligand>
</feature>
<name>A0ABQ0C8S3_9PROT</name>
<evidence type="ECO:0000256" key="3">
    <source>
        <dbReference type="ARBA" id="ARBA00023133"/>
    </source>
</evidence>
<comment type="caution">
    <text evidence="9">The sequence shown here is derived from an EMBL/GenBank/DDBJ whole genome shotgun (WGS) entry which is preliminary data.</text>
</comment>
<dbReference type="PANTHER" id="PTHR11108:SF1">
    <property type="entry name" value="FERROCHELATASE, MITOCHONDRIAL"/>
    <property type="match status" value="1"/>
</dbReference>
<organism evidence="9 10">
    <name type="scientific">Candidatus Magnetaquiglobus chichijimensis</name>
    <dbReference type="NCBI Taxonomy" id="3141448"/>
    <lineage>
        <taxon>Bacteria</taxon>
        <taxon>Pseudomonadati</taxon>
        <taxon>Pseudomonadota</taxon>
        <taxon>Magnetococcia</taxon>
        <taxon>Magnetococcales</taxon>
        <taxon>Candidatus Magnetaquicoccaceae</taxon>
        <taxon>Candidatus Magnetaquiglobus</taxon>
    </lineage>
</organism>
<comment type="pathway">
    <text evidence="7">Porphyrin-containing compound metabolism; protoheme biosynthesis; protoheme from protoporphyrin-IX: step 1/1.</text>
</comment>
<reference evidence="9 10" key="2">
    <citation type="submission" date="2024-09" db="EMBL/GenBank/DDBJ databases">
        <title>Draft genome sequence of Candidatus Magnetaquicoccaceae bacterium FCR-1.</title>
        <authorList>
            <person name="Shimoshige H."/>
            <person name="Shimamura S."/>
            <person name="Taoka A."/>
            <person name="Kobayashi H."/>
            <person name="Maekawa T."/>
        </authorList>
    </citation>
    <scope>NUCLEOTIDE SEQUENCE [LARGE SCALE GENOMIC DNA]</scope>
    <source>
        <strain evidence="9 10">FCR-1</strain>
    </source>
</reference>
<comment type="catalytic activity">
    <reaction evidence="7">
        <text>heme b + 2 H(+) = protoporphyrin IX + Fe(2+)</text>
        <dbReference type="Rhea" id="RHEA:22584"/>
        <dbReference type="ChEBI" id="CHEBI:15378"/>
        <dbReference type="ChEBI" id="CHEBI:29033"/>
        <dbReference type="ChEBI" id="CHEBI:57306"/>
        <dbReference type="ChEBI" id="CHEBI:60344"/>
        <dbReference type="EC" id="4.98.1.1"/>
    </reaction>
</comment>
<keyword evidence="7" id="KW-0963">Cytoplasm</keyword>
<keyword evidence="5 7" id="KW-0627">Porphyrin biosynthesis</keyword>
<evidence type="ECO:0000313" key="10">
    <source>
        <dbReference type="Proteomes" id="UP001628193"/>
    </source>
</evidence>
<keyword evidence="2 7" id="KW-0408">Iron</keyword>
<dbReference type="InterPro" id="IPR033644">
    <property type="entry name" value="Ferrochelatase_C"/>
</dbReference>
<feature type="binding site" evidence="7">
    <location>
        <position position="276"/>
    </location>
    <ligand>
        <name>Fe(2+)</name>
        <dbReference type="ChEBI" id="CHEBI:29033"/>
    </ligand>
</feature>
<evidence type="ECO:0000313" key="9">
    <source>
        <dbReference type="EMBL" id="GAB0057280.1"/>
    </source>
</evidence>
<protein>
    <recommendedName>
        <fullName evidence="7">Ferrochelatase</fullName>
        <ecNumber evidence="7">4.98.1.1</ecNumber>
    </recommendedName>
    <alternativeName>
        <fullName evidence="7">Heme synthase</fullName>
    </alternativeName>
    <alternativeName>
        <fullName evidence="7">Protoheme ferro-lyase</fullName>
    </alternativeName>
</protein>
<evidence type="ECO:0000256" key="1">
    <source>
        <dbReference type="ARBA" id="ARBA00007718"/>
    </source>
</evidence>
<keyword evidence="10" id="KW-1185">Reference proteome</keyword>
<comment type="function">
    <text evidence="7">Catalyzes the ferrous insertion into protoporphyrin IX.</text>
</comment>
<gene>
    <name evidence="7 9" type="primary">hemH</name>
    <name evidence="9" type="ORF">SIID45300_01604</name>
</gene>
<dbReference type="InterPro" id="IPR001015">
    <property type="entry name" value="Ferrochelatase"/>
</dbReference>
<dbReference type="CDD" id="cd00419">
    <property type="entry name" value="Ferrochelatase_C"/>
    <property type="match status" value="1"/>
</dbReference>
<dbReference type="RefSeq" id="WP_420904979.1">
    <property type="nucleotide sequence ID" value="NZ_BAAFGK010000004.1"/>
</dbReference>
<proteinExistence type="inferred from homology"/>
<dbReference type="NCBIfam" id="TIGR00109">
    <property type="entry name" value="hemH"/>
    <property type="match status" value="1"/>
</dbReference>
<dbReference type="Pfam" id="PF00762">
    <property type="entry name" value="Ferrochelatase"/>
    <property type="match status" value="1"/>
</dbReference>
<evidence type="ECO:0000256" key="5">
    <source>
        <dbReference type="ARBA" id="ARBA00023244"/>
    </source>
</evidence>